<dbReference type="AlphaFoldDB" id="A0A1M7ZMY9"/>
<dbReference type="CDD" id="cd01448">
    <property type="entry name" value="TST_Repeat_1"/>
    <property type="match status" value="1"/>
</dbReference>
<evidence type="ECO:0000313" key="9">
    <source>
        <dbReference type="Proteomes" id="UP000186406"/>
    </source>
</evidence>
<feature type="domain" description="Rhodanese" evidence="7">
    <location>
        <begin position="29"/>
        <end position="146"/>
    </location>
</feature>
<dbReference type="PROSITE" id="PS00683">
    <property type="entry name" value="RHODANESE_2"/>
    <property type="match status" value="1"/>
</dbReference>
<dbReference type="Pfam" id="PF00581">
    <property type="entry name" value="Rhodanese"/>
    <property type="match status" value="2"/>
</dbReference>
<dbReference type="OrthoDB" id="9781034at2"/>
<feature type="domain" description="Rhodanese" evidence="7">
    <location>
        <begin position="176"/>
        <end position="289"/>
    </location>
</feature>
<dbReference type="NCBIfam" id="NF008557">
    <property type="entry name" value="PRK11493.1"/>
    <property type="match status" value="1"/>
</dbReference>
<comment type="catalytic activity">
    <reaction evidence="5">
        <text>2-oxo-3-sulfanylpropanoate + [thioredoxin]-dithiol = [thioredoxin]-disulfide + hydrogen sulfide + pyruvate + H(+)</text>
        <dbReference type="Rhea" id="RHEA:21740"/>
        <dbReference type="Rhea" id="RHEA-COMP:10698"/>
        <dbReference type="Rhea" id="RHEA-COMP:10700"/>
        <dbReference type="ChEBI" id="CHEBI:15361"/>
        <dbReference type="ChEBI" id="CHEBI:15378"/>
        <dbReference type="ChEBI" id="CHEBI:29919"/>
        <dbReference type="ChEBI" id="CHEBI:29950"/>
        <dbReference type="ChEBI" id="CHEBI:50058"/>
        <dbReference type="ChEBI" id="CHEBI:57678"/>
        <dbReference type="EC" id="2.8.1.2"/>
    </reaction>
    <physiologicalReaction direction="left-to-right" evidence="5">
        <dbReference type="Rhea" id="RHEA:21741"/>
    </physiologicalReaction>
</comment>
<dbReference type="RefSeq" id="WP_073629895.1">
    <property type="nucleotide sequence ID" value="NZ_FRXO01000005.1"/>
</dbReference>
<dbReference type="PANTHER" id="PTHR11364:SF27">
    <property type="entry name" value="SULFURTRANSFERASE"/>
    <property type="match status" value="1"/>
</dbReference>
<dbReference type="PANTHER" id="PTHR11364">
    <property type="entry name" value="THIOSULFATE SULFERTANSFERASE"/>
    <property type="match status" value="1"/>
</dbReference>
<dbReference type="GO" id="GO:0016784">
    <property type="term" value="F:3-mercaptopyruvate sulfurtransferase activity"/>
    <property type="evidence" value="ECO:0007669"/>
    <property type="project" value="UniProtKB-EC"/>
</dbReference>
<dbReference type="EMBL" id="FRXO01000005">
    <property type="protein sequence ID" value="SHO66274.1"/>
    <property type="molecule type" value="Genomic_DNA"/>
</dbReference>
<sequence>MAPTAAASQPRSSAAPHLVDAAWLKSHLGEPKLRVLDASWHLPTSGREGKQDFVAGHIPGAAFFDIDAISDSTRGLPHMLPTPANFAAAVGKLGIGTDDTIVIYDTVGLFSAPRVWWSFRAMGATDVHVLDGGLPAWVAAGGTLARGPAMTSARTFVPAFDATKVASLDDVKAALTTGSAVVADARPADRFIGTTPEPRPGLRCGHMPGARNLPFTRLIENGRMKPAAEIARLFAEAGIDTTRPIITSCGSGVTAAVLSLALATIGVEDVRLYDGSWTEWGGKADVPVVTGPAT</sequence>
<dbReference type="SMART" id="SM00450">
    <property type="entry name" value="RHOD"/>
    <property type="match status" value="2"/>
</dbReference>
<dbReference type="FunFam" id="3.40.250.10:FF:000001">
    <property type="entry name" value="Sulfurtransferase"/>
    <property type="match status" value="1"/>
</dbReference>
<evidence type="ECO:0000256" key="2">
    <source>
        <dbReference type="ARBA" id="ARBA00022490"/>
    </source>
</evidence>
<protein>
    <recommendedName>
        <fullName evidence="6">Sulfurtransferase</fullName>
    </recommendedName>
</protein>
<evidence type="ECO:0000256" key="6">
    <source>
        <dbReference type="RuleBase" id="RU000507"/>
    </source>
</evidence>
<dbReference type="FunFam" id="3.40.250.10:FF:000015">
    <property type="entry name" value="Sulfurtransferase"/>
    <property type="match status" value="1"/>
</dbReference>
<evidence type="ECO:0000259" key="7">
    <source>
        <dbReference type="PROSITE" id="PS50206"/>
    </source>
</evidence>
<keyword evidence="4" id="KW-0677">Repeat</keyword>
<dbReference type="STRING" id="1123029.SAMN02745172_02929"/>
<evidence type="ECO:0000256" key="4">
    <source>
        <dbReference type="ARBA" id="ARBA00022737"/>
    </source>
</evidence>
<reference evidence="8 9" key="1">
    <citation type="submission" date="2016-12" db="EMBL/GenBank/DDBJ databases">
        <authorList>
            <person name="Song W.-J."/>
            <person name="Kurnit D.M."/>
        </authorList>
    </citation>
    <scope>NUCLEOTIDE SEQUENCE [LARGE SCALE GENOMIC DNA]</scope>
    <source>
        <strain evidence="8 9">DSM 19599</strain>
    </source>
</reference>
<comment type="subcellular location">
    <subcellularLocation>
        <location evidence="1">Cytoplasm</location>
    </subcellularLocation>
</comment>
<dbReference type="SUPFAM" id="SSF52821">
    <property type="entry name" value="Rhodanese/Cell cycle control phosphatase"/>
    <property type="match status" value="2"/>
</dbReference>
<dbReference type="InterPro" id="IPR001763">
    <property type="entry name" value="Rhodanese-like_dom"/>
</dbReference>
<evidence type="ECO:0000256" key="5">
    <source>
        <dbReference type="ARBA" id="ARBA00051793"/>
    </source>
</evidence>
<keyword evidence="9" id="KW-1185">Reference proteome</keyword>
<dbReference type="InterPro" id="IPR045078">
    <property type="entry name" value="TST/MPST-like"/>
</dbReference>
<dbReference type="Proteomes" id="UP000186406">
    <property type="component" value="Unassembled WGS sequence"/>
</dbReference>
<accession>A0A1M7ZMY9</accession>
<dbReference type="InterPro" id="IPR036873">
    <property type="entry name" value="Rhodanese-like_dom_sf"/>
</dbReference>
<dbReference type="Gene3D" id="3.40.250.10">
    <property type="entry name" value="Rhodanese-like domain"/>
    <property type="match status" value="2"/>
</dbReference>
<dbReference type="PROSITE" id="PS50206">
    <property type="entry name" value="RHODANESE_3"/>
    <property type="match status" value="2"/>
</dbReference>
<keyword evidence="8" id="KW-0670">Pyruvate</keyword>
<evidence type="ECO:0000313" key="8">
    <source>
        <dbReference type="EMBL" id="SHO66274.1"/>
    </source>
</evidence>
<keyword evidence="3 6" id="KW-0808">Transferase</keyword>
<dbReference type="CDD" id="cd01449">
    <property type="entry name" value="TST_Repeat_2"/>
    <property type="match status" value="1"/>
</dbReference>
<name>A0A1M7ZMY9_9HYPH</name>
<dbReference type="InterPro" id="IPR001307">
    <property type="entry name" value="Thiosulphate_STrfase_CS"/>
</dbReference>
<dbReference type="GO" id="GO:0004792">
    <property type="term" value="F:thiosulfate-cyanide sulfurtransferase activity"/>
    <property type="evidence" value="ECO:0007669"/>
    <property type="project" value="InterPro"/>
</dbReference>
<gene>
    <name evidence="8" type="ORF">SAMN02745172_02929</name>
</gene>
<dbReference type="PROSITE" id="PS00380">
    <property type="entry name" value="RHODANESE_1"/>
    <property type="match status" value="1"/>
</dbReference>
<proteinExistence type="predicted"/>
<dbReference type="GO" id="GO:0005737">
    <property type="term" value="C:cytoplasm"/>
    <property type="evidence" value="ECO:0007669"/>
    <property type="project" value="UniProtKB-SubCell"/>
</dbReference>
<evidence type="ECO:0000256" key="3">
    <source>
        <dbReference type="ARBA" id="ARBA00022679"/>
    </source>
</evidence>
<organism evidence="8 9">
    <name type="scientific">Pseudoxanthobacter soli DSM 19599</name>
    <dbReference type="NCBI Taxonomy" id="1123029"/>
    <lineage>
        <taxon>Bacteria</taxon>
        <taxon>Pseudomonadati</taxon>
        <taxon>Pseudomonadota</taxon>
        <taxon>Alphaproteobacteria</taxon>
        <taxon>Hyphomicrobiales</taxon>
        <taxon>Segnochrobactraceae</taxon>
        <taxon>Pseudoxanthobacter</taxon>
    </lineage>
</organism>
<keyword evidence="2" id="KW-0963">Cytoplasm</keyword>
<evidence type="ECO:0000256" key="1">
    <source>
        <dbReference type="ARBA" id="ARBA00004496"/>
    </source>
</evidence>